<organism evidence="1 2">
    <name type="scientific">Sunxiuqinia dokdonensis</name>
    <dbReference type="NCBI Taxonomy" id="1409788"/>
    <lineage>
        <taxon>Bacteria</taxon>
        <taxon>Pseudomonadati</taxon>
        <taxon>Bacteroidota</taxon>
        <taxon>Bacteroidia</taxon>
        <taxon>Marinilabiliales</taxon>
        <taxon>Prolixibacteraceae</taxon>
        <taxon>Sunxiuqinia</taxon>
    </lineage>
</organism>
<protein>
    <submittedName>
        <fullName evidence="1">Uncharacterized protein</fullName>
    </submittedName>
</protein>
<comment type="caution">
    <text evidence="1">The sequence shown here is derived from an EMBL/GenBank/DDBJ whole genome shotgun (WGS) entry which is preliminary data.</text>
</comment>
<sequence length="38" mass="4713">MTTKLLRMTTKRLQMIQKLMQTRRKPLLLGNWDQRLRN</sequence>
<name>A0A0L8V404_9BACT</name>
<accession>A0A0L8V404</accession>
<dbReference type="Proteomes" id="UP000036958">
    <property type="component" value="Unassembled WGS sequence"/>
</dbReference>
<keyword evidence="2" id="KW-1185">Reference proteome</keyword>
<dbReference type="AlphaFoldDB" id="A0A0L8V404"/>
<evidence type="ECO:0000313" key="1">
    <source>
        <dbReference type="EMBL" id="KOH42972.1"/>
    </source>
</evidence>
<evidence type="ECO:0000313" key="2">
    <source>
        <dbReference type="Proteomes" id="UP000036958"/>
    </source>
</evidence>
<proteinExistence type="predicted"/>
<dbReference type="EMBL" id="LGIA01000205">
    <property type="protein sequence ID" value="KOH42972.1"/>
    <property type="molecule type" value="Genomic_DNA"/>
</dbReference>
<gene>
    <name evidence="1" type="ORF">NC99_41880</name>
</gene>
<reference evidence="2" key="1">
    <citation type="submission" date="2015-07" db="EMBL/GenBank/DDBJ databases">
        <title>Genome sequencing of Sunxiuqinia dokdonensis strain SK.</title>
        <authorList>
            <person name="Ahn S."/>
            <person name="Kim B.-C."/>
        </authorList>
    </citation>
    <scope>NUCLEOTIDE SEQUENCE [LARGE SCALE GENOMIC DNA]</scope>
    <source>
        <strain evidence="2">SK</strain>
    </source>
</reference>